<name>A0A7I8LEL9_SPIIN</name>
<dbReference type="EMBL" id="LR746278">
    <property type="protein sequence ID" value="CAA7408457.1"/>
    <property type="molecule type" value="Genomic_DNA"/>
</dbReference>
<dbReference type="GO" id="GO:0003677">
    <property type="term" value="F:DNA binding"/>
    <property type="evidence" value="ECO:0007669"/>
    <property type="project" value="UniProtKB-KW"/>
</dbReference>
<dbReference type="SUPFAM" id="SSF46689">
    <property type="entry name" value="Homeodomain-like"/>
    <property type="match status" value="1"/>
</dbReference>
<dbReference type="InterPro" id="IPR058673">
    <property type="entry name" value="HHO5-like_N"/>
</dbReference>
<keyword evidence="5" id="KW-0539">Nucleus</keyword>
<dbReference type="InterPro" id="IPR017930">
    <property type="entry name" value="Myb_dom"/>
</dbReference>
<keyword evidence="9" id="KW-1185">Reference proteome</keyword>
<evidence type="ECO:0000313" key="9">
    <source>
        <dbReference type="Proteomes" id="UP000663760"/>
    </source>
</evidence>
<dbReference type="Pfam" id="PF26575">
    <property type="entry name" value="HHO5_N"/>
    <property type="match status" value="1"/>
</dbReference>
<feature type="compositionally biased region" description="Basic and acidic residues" evidence="6">
    <location>
        <begin position="376"/>
        <end position="388"/>
    </location>
</feature>
<evidence type="ECO:0000256" key="5">
    <source>
        <dbReference type="ARBA" id="ARBA00023242"/>
    </source>
</evidence>
<reference evidence="8" key="1">
    <citation type="submission" date="2020-02" db="EMBL/GenBank/DDBJ databases">
        <authorList>
            <person name="Scholz U."/>
            <person name="Mascher M."/>
            <person name="Fiebig A."/>
        </authorList>
    </citation>
    <scope>NUCLEOTIDE SEQUENCE</scope>
</reference>
<dbReference type="NCBIfam" id="TIGR01557">
    <property type="entry name" value="myb_SHAQKYF"/>
    <property type="match status" value="1"/>
</dbReference>
<dbReference type="PANTHER" id="PTHR31003">
    <property type="entry name" value="MYB FAMILY TRANSCRIPTION FACTOR"/>
    <property type="match status" value="1"/>
</dbReference>
<feature type="region of interest" description="Disordered" evidence="6">
    <location>
        <begin position="85"/>
        <end position="104"/>
    </location>
</feature>
<dbReference type="OrthoDB" id="1908613at2759"/>
<evidence type="ECO:0000256" key="3">
    <source>
        <dbReference type="ARBA" id="ARBA00023125"/>
    </source>
</evidence>
<keyword evidence="4" id="KW-0804">Transcription</keyword>
<dbReference type="PROSITE" id="PS51294">
    <property type="entry name" value="HTH_MYB"/>
    <property type="match status" value="1"/>
</dbReference>
<dbReference type="InterPro" id="IPR006447">
    <property type="entry name" value="Myb_dom_plants"/>
</dbReference>
<dbReference type="InterPro" id="IPR009057">
    <property type="entry name" value="Homeodomain-like_sf"/>
</dbReference>
<dbReference type="Proteomes" id="UP000663760">
    <property type="component" value="Chromosome 15"/>
</dbReference>
<evidence type="ECO:0000259" key="7">
    <source>
        <dbReference type="PROSITE" id="PS51294"/>
    </source>
</evidence>
<feature type="region of interest" description="Disordered" evidence="6">
    <location>
        <begin position="59"/>
        <end position="79"/>
    </location>
</feature>
<comment type="subcellular location">
    <subcellularLocation>
        <location evidence="1">Nucleus</location>
    </subcellularLocation>
</comment>
<evidence type="ECO:0000256" key="6">
    <source>
        <dbReference type="SAM" id="MobiDB-lite"/>
    </source>
</evidence>
<gene>
    <name evidence="8" type="ORF">SI8410_15019135</name>
</gene>
<keyword evidence="2" id="KW-0805">Transcription regulation</keyword>
<dbReference type="GO" id="GO:0003700">
    <property type="term" value="F:DNA-binding transcription factor activity"/>
    <property type="evidence" value="ECO:0007669"/>
    <property type="project" value="InterPro"/>
</dbReference>
<dbReference type="GO" id="GO:0005634">
    <property type="term" value="C:nucleus"/>
    <property type="evidence" value="ECO:0007669"/>
    <property type="project" value="UniProtKB-SubCell"/>
</dbReference>
<dbReference type="PANTHER" id="PTHR31003:SF16">
    <property type="entry name" value="TRANSCRIPTION FACTOR HHO2"/>
    <property type="match status" value="1"/>
</dbReference>
<accession>A0A7I8LEL9</accession>
<proteinExistence type="predicted"/>
<feature type="compositionally biased region" description="Low complexity" evidence="6">
    <location>
        <begin position="389"/>
        <end position="406"/>
    </location>
</feature>
<dbReference type="AlphaFoldDB" id="A0A7I8LEL9"/>
<feature type="region of interest" description="Disordered" evidence="6">
    <location>
        <begin position="170"/>
        <end position="232"/>
    </location>
</feature>
<dbReference type="InterPro" id="IPR001005">
    <property type="entry name" value="SANT/Myb"/>
</dbReference>
<dbReference type="FunFam" id="1.10.10.60:FF:000002">
    <property type="entry name" value="Myb family transcription factor"/>
    <property type="match status" value="1"/>
</dbReference>
<keyword evidence="3" id="KW-0238">DNA-binding</keyword>
<evidence type="ECO:0000256" key="4">
    <source>
        <dbReference type="ARBA" id="ARBA00023163"/>
    </source>
</evidence>
<feature type="domain" description="HTH myb-type" evidence="7">
    <location>
        <begin position="226"/>
        <end position="287"/>
    </location>
</feature>
<protein>
    <recommendedName>
        <fullName evidence="7">HTH myb-type domain-containing protein</fullName>
    </recommendedName>
</protein>
<sequence length="417" mass="45770">MVVEDVVVETTTVEERAWGYRDYVEALEEERRKIQVFQRELPLSLRLVTQTIDSCRQRMAGGGCRSEADEEETSCEGGPILEEFIPIKRRSSPGPDQGEEDVHRPEQISNATHHEEDSFSSSKRKNQDFSEKKPDWLRSVQLWSPLPDPHHDEDDETSRQSIVADRNKVTSAFHPFLPQKRSPPLATGTGEVATAPGLVKPAPAVSCTSDGRGKSSGSGGEDKDAHPNRKARRCWSPDLHRRFLDALQQLGGSHVATPKQIRDLMKVEGLTNDEVKSHLQKFRLHSRRPSPAMSHSNAANAPPHQVVFLGGLWVPPPEYAAAAAAAAAHPPPLTEGMVCPPIYAPVASLPMLNHQQQQAKQPQRSPSGPLPNGGRGTREDQRGVDDGATRSNSPATSSSSHTTSVSHFNRHNIAQSC</sequence>
<dbReference type="InterPro" id="IPR044787">
    <property type="entry name" value="HHO5-like"/>
</dbReference>
<evidence type="ECO:0000256" key="2">
    <source>
        <dbReference type="ARBA" id="ARBA00023015"/>
    </source>
</evidence>
<evidence type="ECO:0000313" key="8">
    <source>
        <dbReference type="EMBL" id="CAA7408457.1"/>
    </source>
</evidence>
<organism evidence="8 9">
    <name type="scientific">Spirodela intermedia</name>
    <name type="common">Intermediate duckweed</name>
    <dbReference type="NCBI Taxonomy" id="51605"/>
    <lineage>
        <taxon>Eukaryota</taxon>
        <taxon>Viridiplantae</taxon>
        <taxon>Streptophyta</taxon>
        <taxon>Embryophyta</taxon>
        <taxon>Tracheophyta</taxon>
        <taxon>Spermatophyta</taxon>
        <taxon>Magnoliopsida</taxon>
        <taxon>Liliopsida</taxon>
        <taxon>Araceae</taxon>
        <taxon>Lemnoideae</taxon>
        <taxon>Spirodela</taxon>
    </lineage>
</organism>
<dbReference type="Pfam" id="PF00249">
    <property type="entry name" value="Myb_DNA-binding"/>
    <property type="match status" value="1"/>
</dbReference>
<feature type="region of interest" description="Disordered" evidence="6">
    <location>
        <begin position="353"/>
        <end position="417"/>
    </location>
</feature>
<dbReference type="Gene3D" id="1.10.10.60">
    <property type="entry name" value="Homeodomain-like"/>
    <property type="match status" value="1"/>
</dbReference>
<evidence type="ECO:0000256" key="1">
    <source>
        <dbReference type="ARBA" id="ARBA00004123"/>
    </source>
</evidence>
<feature type="region of interest" description="Disordered" evidence="6">
    <location>
        <begin position="109"/>
        <end position="133"/>
    </location>
</feature>